<proteinExistence type="inferred from homology"/>
<feature type="compositionally biased region" description="Low complexity" evidence="7">
    <location>
        <begin position="1"/>
        <end position="11"/>
    </location>
</feature>
<keyword evidence="4 6" id="KW-0804">Transcription</keyword>
<sequence>MASAAASASAAPAPPNLKHEDGAPLGTRADELYDRCAERPKDTTFFQRDLSNMQVAESMGELLNMVQVLVDRHLLKPMTLDGESCWKLRSRSDAEKLRRLTADERNLYNHIDQMQKEGIWSKALRARTNVTQQVLTKCLKSLESKDLIKSVTSVKNPSRKMYLLKHLEASEDIAGGPWQSNGDFDTGLIQVAAELMVRYVGEQTLTSVPSSWNNYATTDRTAAIAQKKAEVQRLRDIEDAPPARLYRPPMHPGSSHKVYRNNAHYPTAASAAEFLNNLGVLKEKKVRESDMEQLLEMMVLDGRLEKANQTSYRSVLKATDTKVYNGFVDAPCGSCPVFDLCIDEGQISARTCAYFANWLGTESVEI</sequence>
<accession>A0A6G1IGL6</accession>
<evidence type="ECO:0000256" key="1">
    <source>
        <dbReference type="ARBA" id="ARBA00004123"/>
    </source>
</evidence>
<dbReference type="GO" id="GO:0005666">
    <property type="term" value="C:RNA polymerase III complex"/>
    <property type="evidence" value="ECO:0007669"/>
    <property type="project" value="UniProtKB-UniRule"/>
</dbReference>
<dbReference type="GO" id="GO:0005737">
    <property type="term" value="C:cytoplasm"/>
    <property type="evidence" value="ECO:0007669"/>
    <property type="project" value="UniProtKB-ARBA"/>
</dbReference>
<dbReference type="FunFam" id="1.10.10.10:FF:000116">
    <property type="entry name" value="DNA-directed RNA polymerase III subunit RPC6"/>
    <property type="match status" value="1"/>
</dbReference>
<dbReference type="Gene3D" id="1.10.10.10">
    <property type="entry name" value="Winged helix-like DNA-binding domain superfamily/Winged helix DNA-binding domain"/>
    <property type="match status" value="1"/>
</dbReference>
<reference evidence="8" key="1">
    <citation type="journal article" date="2020" name="Stud. Mycol.">
        <title>101 Dothideomycetes genomes: a test case for predicting lifestyles and emergence of pathogens.</title>
        <authorList>
            <person name="Haridas S."/>
            <person name="Albert R."/>
            <person name="Binder M."/>
            <person name="Bloem J."/>
            <person name="Labutti K."/>
            <person name="Salamov A."/>
            <person name="Andreopoulos B."/>
            <person name="Baker S."/>
            <person name="Barry K."/>
            <person name="Bills G."/>
            <person name="Bluhm B."/>
            <person name="Cannon C."/>
            <person name="Castanera R."/>
            <person name="Culley D."/>
            <person name="Daum C."/>
            <person name="Ezra D."/>
            <person name="Gonzalez J."/>
            <person name="Henrissat B."/>
            <person name="Kuo A."/>
            <person name="Liang C."/>
            <person name="Lipzen A."/>
            <person name="Lutzoni F."/>
            <person name="Magnuson J."/>
            <person name="Mondo S."/>
            <person name="Nolan M."/>
            <person name="Ohm R."/>
            <person name="Pangilinan J."/>
            <person name="Park H.-J."/>
            <person name="Ramirez L."/>
            <person name="Alfaro M."/>
            <person name="Sun H."/>
            <person name="Tritt A."/>
            <person name="Yoshinaga Y."/>
            <person name="Zwiers L.-H."/>
            <person name="Turgeon B."/>
            <person name="Goodwin S."/>
            <person name="Spatafora J."/>
            <person name="Crous P."/>
            <person name="Grigoriev I."/>
        </authorList>
    </citation>
    <scope>NUCLEOTIDE SEQUENCE</scope>
    <source>
        <strain evidence="8">CBS 122367</strain>
    </source>
</reference>
<evidence type="ECO:0000313" key="9">
    <source>
        <dbReference type="Proteomes" id="UP000799291"/>
    </source>
</evidence>
<keyword evidence="3 6" id="KW-0240">DNA-directed RNA polymerase</keyword>
<evidence type="ECO:0000256" key="6">
    <source>
        <dbReference type="PIRNR" id="PIRNR028763"/>
    </source>
</evidence>
<evidence type="ECO:0000256" key="7">
    <source>
        <dbReference type="SAM" id="MobiDB-lite"/>
    </source>
</evidence>
<comment type="similarity">
    <text evidence="2 6">Belongs to the eukaryotic RPC34/RPC39 RNA polymerase subunit family.</text>
</comment>
<dbReference type="GO" id="GO:0006383">
    <property type="term" value="P:transcription by RNA polymerase III"/>
    <property type="evidence" value="ECO:0007669"/>
    <property type="project" value="UniProtKB-UniRule"/>
</dbReference>
<evidence type="ECO:0000256" key="5">
    <source>
        <dbReference type="ARBA" id="ARBA00023242"/>
    </source>
</evidence>
<dbReference type="SUPFAM" id="SSF46785">
    <property type="entry name" value="Winged helix' DNA-binding domain"/>
    <property type="match status" value="1"/>
</dbReference>
<dbReference type="InterPro" id="IPR036390">
    <property type="entry name" value="WH_DNA-bd_sf"/>
</dbReference>
<comment type="function">
    <text evidence="6">DNA-dependent RNA polymerase catalyzes the transcription of DNA into RNA using the four ribonucleoside triphosphates as substrates. Specific peripheric component of RNA polymerase III which synthesizes small RNAs, such as 5S rRNA and tRNAs.</text>
</comment>
<dbReference type="InterPro" id="IPR016049">
    <property type="entry name" value="RNA_pol_Rpc34-like"/>
</dbReference>
<dbReference type="PANTHER" id="PTHR12780">
    <property type="entry name" value="RNA POLYMERASE III DNA DIRECTED , 39KD SUBUNIT-RELATED"/>
    <property type="match status" value="1"/>
</dbReference>
<dbReference type="PIRSF" id="PIRSF028763">
    <property type="entry name" value="RNA_pol_Rpc34"/>
    <property type="match status" value="1"/>
</dbReference>
<keyword evidence="5 6" id="KW-0539">Nucleus</keyword>
<dbReference type="InterPro" id="IPR007832">
    <property type="entry name" value="RNA_pol_Rpc34"/>
</dbReference>
<name>A0A6G1IGL6_9PLEO</name>
<dbReference type="EMBL" id="MU005623">
    <property type="protein sequence ID" value="KAF2677352.1"/>
    <property type="molecule type" value="Genomic_DNA"/>
</dbReference>
<evidence type="ECO:0000256" key="3">
    <source>
        <dbReference type="ARBA" id="ARBA00022478"/>
    </source>
</evidence>
<feature type="region of interest" description="Disordered" evidence="7">
    <location>
        <begin position="1"/>
        <end position="25"/>
    </location>
</feature>
<gene>
    <name evidence="8" type="ORF">K458DRAFT_350354</name>
</gene>
<dbReference type="AlphaFoldDB" id="A0A6G1IGL6"/>
<evidence type="ECO:0000256" key="2">
    <source>
        <dbReference type="ARBA" id="ARBA00011038"/>
    </source>
</evidence>
<evidence type="ECO:0000256" key="4">
    <source>
        <dbReference type="ARBA" id="ARBA00023163"/>
    </source>
</evidence>
<comment type="subcellular location">
    <subcellularLocation>
        <location evidence="1 6">Nucleus</location>
    </subcellularLocation>
</comment>
<dbReference type="InterPro" id="IPR036388">
    <property type="entry name" value="WH-like_DNA-bd_sf"/>
</dbReference>
<protein>
    <recommendedName>
        <fullName evidence="6">DNA-directed RNA polymerase III subunit RPC6</fullName>
        <shortName evidence="6">RNA polymerase III subunit C6</shortName>
    </recommendedName>
</protein>
<dbReference type="GO" id="GO:0005654">
    <property type="term" value="C:nucleoplasm"/>
    <property type="evidence" value="ECO:0007669"/>
    <property type="project" value="UniProtKB-ARBA"/>
</dbReference>
<dbReference type="Proteomes" id="UP000799291">
    <property type="component" value="Unassembled WGS sequence"/>
</dbReference>
<organism evidence="8 9">
    <name type="scientific">Lentithecium fluviatile CBS 122367</name>
    <dbReference type="NCBI Taxonomy" id="1168545"/>
    <lineage>
        <taxon>Eukaryota</taxon>
        <taxon>Fungi</taxon>
        <taxon>Dikarya</taxon>
        <taxon>Ascomycota</taxon>
        <taxon>Pezizomycotina</taxon>
        <taxon>Dothideomycetes</taxon>
        <taxon>Pleosporomycetidae</taxon>
        <taxon>Pleosporales</taxon>
        <taxon>Massarineae</taxon>
        <taxon>Lentitheciaceae</taxon>
        <taxon>Lentithecium</taxon>
    </lineage>
</organism>
<evidence type="ECO:0000313" key="8">
    <source>
        <dbReference type="EMBL" id="KAF2677352.1"/>
    </source>
</evidence>
<dbReference type="Pfam" id="PF05158">
    <property type="entry name" value="RNA_pol_Rpc34"/>
    <property type="match status" value="1"/>
</dbReference>
<keyword evidence="9" id="KW-1185">Reference proteome</keyword>
<dbReference type="OrthoDB" id="613763at2759"/>